<feature type="transmembrane region" description="Helical" evidence="2">
    <location>
        <begin position="106"/>
        <end position="133"/>
    </location>
</feature>
<dbReference type="AlphaFoldDB" id="A0A9W7ZWS1"/>
<proteinExistence type="predicted"/>
<evidence type="ECO:0000313" key="3">
    <source>
        <dbReference type="EMBL" id="KAJ1913263.1"/>
    </source>
</evidence>
<keyword evidence="4" id="KW-1185">Reference proteome</keyword>
<comment type="caution">
    <text evidence="3">The sequence shown here is derived from an EMBL/GenBank/DDBJ whole genome shotgun (WGS) entry which is preliminary data.</text>
</comment>
<feature type="transmembrane region" description="Helical" evidence="2">
    <location>
        <begin position="34"/>
        <end position="62"/>
    </location>
</feature>
<keyword evidence="2" id="KW-0472">Membrane</keyword>
<sequence>MIINEQLLGTPTMPIVSPQSQIVIGSPRPILRPAAYQVTLITLCSITFVTVIWVPIIYIFLWHNYSAHINRISIRQMTVIGIANIVQTSFIFALDSFWITDFSCRSLFWLSLMTRNFTAWLSFTVVLNLQLVVCHRIRDTRKFEIFYYLVPAVISLVPYIVTVSMSPRPDVVVNDYCFNDGVANPRSYGIFWVRGFLYTVIGITCSVFSIIYVLVYVFRTRMLLLREGRTSIEAFGPPEYSHNEIIDRANEELMPAKAPALPLFSHSRRPSLIAGETAALQQLNTPRGSQPLLHNLPPTIPLQQQQYQPPPPRPSNKPHKKIANALSSTAQKISSWKCRTKNTIHTLGTRYQIINPLLLRLIWIPVVPLFSIVVEIAAYTLGSKSRTAQYDWLHGWADGMFVIQAIFQAIPFYTDSVIKNTLKIARRDMIFTYFYSPYQDLIMESLGNDEIKRSQFRKASFASVFSRGYQASVPSARMVQPFGNRDLSMTLTTVNSDLSNGGGRSSSAAVDEDKDENGGTLTDNQSITGGGGGDNTNAGSVKDWNDGEVERAFWGIRLFVSSVDDASQNCQDDEAENIGHGSRPDLLLPKLSTTKEKFMFYFVRFILLTRSERRVYKRVFGRDRHRFSNRGGTAQDTSVDAAARQINRNSSPKNVQT</sequence>
<keyword evidence="2" id="KW-0812">Transmembrane</keyword>
<accession>A0A9W7ZWS1</accession>
<name>A0A9W7ZWS1_9FUNG</name>
<feature type="transmembrane region" description="Helical" evidence="2">
    <location>
        <begin position="145"/>
        <end position="165"/>
    </location>
</feature>
<feature type="region of interest" description="Disordered" evidence="1">
    <location>
        <begin position="301"/>
        <end position="320"/>
    </location>
</feature>
<feature type="transmembrane region" description="Helical" evidence="2">
    <location>
        <begin position="74"/>
        <end position="94"/>
    </location>
</feature>
<gene>
    <name evidence="3" type="ORF">H4219_005282</name>
</gene>
<keyword evidence="2" id="KW-1133">Transmembrane helix</keyword>
<evidence type="ECO:0000256" key="1">
    <source>
        <dbReference type="SAM" id="MobiDB-lite"/>
    </source>
</evidence>
<evidence type="ECO:0000256" key="2">
    <source>
        <dbReference type="SAM" id="Phobius"/>
    </source>
</evidence>
<dbReference type="EMBL" id="JANBPU010000275">
    <property type="protein sequence ID" value="KAJ1913263.1"/>
    <property type="molecule type" value="Genomic_DNA"/>
</dbReference>
<dbReference type="Proteomes" id="UP001150538">
    <property type="component" value="Unassembled WGS sequence"/>
</dbReference>
<reference evidence="3" key="1">
    <citation type="submission" date="2022-07" db="EMBL/GenBank/DDBJ databases">
        <title>Phylogenomic reconstructions and comparative analyses of Kickxellomycotina fungi.</title>
        <authorList>
            <person name="Reynolds N.K."/>
            <person name="Stajich J.E."/>
            <person name="Barry K."/>
            <person name="Grigoriev I.V."/>
            <person name="Crous P."/>
            <person name="Smith M.E."/>
        </authorList>
    </citation>
    <scope>NUCLEOTIDE SEQUENCE</scope>
    <source>
        <strain evidence="3">NBRC 100468</strain>
    </source>
</reference>
<protein>
    <submittedName>
        <fullName evidence="3">Uncharacterized protein</fullName>
    </submittedName>
</protein>
<dbReference type="OrthoDB" id="3251871at2759"/>
<evidence type="ECO:0000313" key="4">
    <source>
        <dbReference type="Proteomes" id="UP001150538"/>
    </source>
</evidence>
<organism evidence="3 4">
    <name type="scientific">Mycoemilia scoparia</name>
    <dbReference type="NCBI Taxonomy" id="417184"/>
    <lineage>
        <taxon>Eukaryota</taxon>
        <taxon>Fungi</taxon>
        <taxon>Fungi incertae sedis</taxon>
        <taxon>Zoopagomycota</taxon>
        <taxon>Kickxellomycotina</taxon>
        <taxon>Kickxellomycetes</taxon>
        <taxon>Kickxellales</taxon>
        <taxon>Kickxellaceae</taxon>
        <taxon>Mycoemilia</taxon>
    </lineage>
</organism>
<feature type="transmembrane region" description="Helical" evidence="2">
    <location>
        <begin position="357"/>
        <end position="381"/>
    </location>
</feature>
<feature type="transmembrane region" description="Helical" evidence="2">
    <location>
        <begin position="196"/>
        <end position="218"/>
    </location>
</feature>
<feature type="region of interest" description="Disordered" evidence="1">
    <location>
        <begin position="493"/>
        <end position="542"/>
    </location>
</feature>